<dbReference type="SMART" id="SM00052">
    <property type="entry name" value="EAL"/>
    <property type="match status" value="1"/>
</dbReference>
<dbReference type="InterPro" id="IPR050706">
    <property type="entry name" value="Cyclic-di-GMP_PDE-like"/>
</dbReference>
<reference evidence="4" key="1">
    <citation type="submission" date="2022-08" db="EMBL/GenBank/DDBJ databases">
        <authorList>
            <person name="Wang H."/>
        </authorList>
    </citation>
    <scope>NUCLEOTIDE SEQUENCE</scope>
    <source>
        <strain evidence="4">PS10</strain>
    </source>
</reference>
<dbReference type="EMBL" id="JANURM010000007">
    <property type="protein sequence ID" value="MDL0089044.1"/>
    <property type="molecule type" value="Genomic_DNA"/>
</dbReference>
<dbReference type="Gene3D" id="3.30.450.20">
    <property type="entry name" value="PAS domain"/>
    <property type="match status" value="1"/>
</dbReference>
<dbReference type="Pfam" id="PF00563">
    <property type="entry name" value="EAL"/>
    <property type="match status" value="1"/>
</dbReference>
<dbReference type="Gene3D" id="3.20.20.450">
    <property type="entry name" value="EAL domain"/>
    <property type="match status" value="1"/>
</dbReference>
<dbReference type="InterPro" id="IPR035919">
    <property type="entry name" value="EAL_sf"/>
</dbReference>
<dbReference type="InterPro" id="IPR035965">
    <property type="entry name" value="PAS-like_dom_sf"/>
</dbReference>
<dbReference type="SMART" id="SM00267">
    <property type="entry name" value="GGDEF"/>
    <property type="match status" value="1"/>
</dbReference>
<keyword evidence="1" id="KW-0812">Transmembrane</keyword>
<dbReference type="InterPro" id="IPR001633">
    <property type="entry name" value="EAL_dom"/>
</dbReference>
<dbReference type="PROSITE" id="PS50113">
    <property type="entry name" value="PAC"/>
    <property type="match status" value="1"/>
</dbReference>
<name>A0ABT7HRM3_9BACT</name>
<dbReference type="SUPFAM" id="SSF55785">
    <property type="entry name" value="PYP-like sensor domain (PAS domain)"/>
    <property type="match status" value="1"/>
</dbReference>
<evidence type="ECO:0000313" key="4">
    <source>
        <dbReference type="EMBL" id="MDL0089044.1"/>
    </source>
</evidence>
<dbReference type="Gene3D" id="3.30.70.270">
    <property type="match status" value="1"/>
</dbReference>
<dbReference type="RefSeq" id="WP_284937703.1">
    <property type="nucleotide sequence ID" value="NZ_JANURM010000007.1"/>
</dbReference>
<feature type="domain" description="EAL" evidence="3">
    <location>
        <begin position="659"/>
        <end position="899"/>
    </location>
</feature>
<keyword evidence="5" id="KW-1185">Reference proteome</keyword>
<dbReference type="SUPFAM" id="SSF55073">
    <property type="entry name" value="Nucleotide cyclase"/>
    <property type="match status" value="1"/>
</dbReference>
<dbReference type="Pfam" id="PF00990">
    <property type="entry name" value="GGDEF"/>
    <property type="match status" value="1"/>
</dbReference>
<evidence type="ECO:0000259" key="3">
    <source>
        <dbReference type="PROSITE" id="PS50883"/>
    </source>
</evidence>
<evidence type="ECO:0000256" key="1">
    <source>
        <dbReference type="SAM" id="Phobius"/>
    </source>
</evidence>
<gene>
    <name evidence="4" type="ORF">NYG85_06650</name>
</gene>
<organism evidence="4 5">
    <name type="scientific">Campylobacter gastrosuis</name>
    <dbReference type="NCBI Taxonomy" id="2974576"/>
    <lineage>
        <taxon>Bacteria</taxon>
        <taxon>Pseudomonadati</taxon>
        <taxon>Campylobacterota</taxon>
        <taxon>Epsilonproteobacteria</taxon>
        <taxon>Campylobacterales</taxon>
        <taxon>Campylobacteraceae</taxon>
        <taxon>Campylobacter</taxon>
    </lineage>
</organism>
<evidence type="ECO:0000259" key="2">
    <source>
        <dbReference type="PROSITE" id="PS50113"/>
    </source>
</evidence>
<protein>
    <submittedName>
        <fullName evidence="4">EAL domain-containing protein</fullName>
    </submittedName>
</protein>
<dbReference type="InterPro" id="IPR000160">
    <property type="entry name" value="GGDEF_dom"/>
</dbReference>
<dbReference type="InterPro" id="IPR029787">
    <property type="entry name" value="Nucleotide_cyclase"/>
</dbReference>
<feature type="transmembrane region" description="Helical" evidence="1">
    <location>
        <begin position="303"/>
        <end position="325"/>
    </location>
</feature>
<comment type="caution">
    <text evidence="4">The sequence shown here is derived from an EMBL/GenBank/DDBJ whole genome shotgun (WGS) entry which is preliminary data.</text>
</comment>
<keyword evidence="1" id="KW-0472">Membrane</keyword>
<proteinExistence type="predicted"/>
<dbReference type="Proteomes" id="UP001173801">
    <property type="component" value="Unassembled WGS sequence"/>
</dbReference>
<dbReference type="PANTHER" id="PTHR33121:SF79">
    <property type="entry name" value="CYCLIC DI-GMP PHOSPHODIESTERASE PDED-RELATED"/>
    <property type="match status" value="1"/>
</dbReference>
<feature type="transmembrane region" description="Helical" evidence="1">
    <location>
        <begin position="12"/>
        <end position="36"/>
    </location>
</feature>
<dbReference type="CDD" id="cd00130">
    <property type="entry name" value="PAS"/>
    <property type="match status" value="1"/>
</dbReference>
<accession>A0ABT7HRM3</accession>
<dbReference type="InterPro" id="IPR000700">
    <property type="entry name" value="PAS-assoc_C"/>
</dbReference>
<dbReference type="PANTHER" id="PTHR33121">
    <property type="entry name" value="CYCLIC DI-GMP PHOSPHODIESTERASE PDEF"/>
    <property type="match status" value="1"/>
</dbReference>
<keyword evidence="1" id="KW-1133">Transmembrane helix</keyword>
<reference evidence="4" key="2">
    <citation type="journal article" date="2023" name="Microorganisms">
        <title>Isolation and Genomic Characteristics of Cat-Borne Campylobacter felis sp. nov. and Sheep-Borne Campylobacter ovis sp. nov.</title>
        <authorList>
            <person name="Wang H."/>
            <person name="Li Y."/>
            <person name="Gu Y."/>
            <person name="Zhou G."/>
            <person name="Chen X."/>
            <person name="Zhang X."/>
            <person name="Shao Z."/>
            <person name="Zhang J."/>
            <person name="Zhang M."/>
        </authorList>
    </citation>
    <scope>NUCLEOTIDE SEQUENCE</scope>
    <source>
        <strain evidence="4">PS10</strain>
    </source>
</reference>
<dbReference type="InterPro" id="IPR043128">
    <property type="entry name" value="Rev_trsase/Diguanyl_cyclase"/>
</dbReference>
<feature type="domain" description="PAC" evidence="2">
    <location>
        <begin position="447"/>
        <end position="499"/>
    </location>
</feature>
<sequence length="899" mass="103296">MNSSEKNRKSIIKYIALAIALVSLFSLILLEIFNIFSVHNTFKADTLKADDSYIQEQKRAIKDELYKAYNSVVSISSPVKQDTINFLNYRFDFITKNAKTLDDFLAIDDKKMLNKDENLYLFSTDKKSLKGELNGQIIDSIFVNLFSNHKDITQVDDVFYVAKFYQDLDVIAIYGFHDIQLTNEVREKFLGIISILPNKNLFLIDSKDGVLLVSNKIKVQNQKISALNKKLSQAYLSAIKIAQTPQKEGFYIQDRSDSESRQMIFVKNIGYNLVFGVSADISNADIVASDQQERALSELISKVTISIFCLFTIVIMALLACFFIIQKIKRNFTNFTHFLNLVAAESRYIPKDSFDFIEFVSFSDEINALLEKLIKEKNHNTNELLLFKNYSNAVDEIAMVLRFSKEKTLIFANNMACKTLKYQRSEISSMSFNELIFDEISLDINLWQGVIKMHKKDGDVCYAKVSILPILTERSDISEYLLIGYDITPFIIQQEMLDKHLSDPLTSLQNRQALIDKLSNDDKYGFVANLDILRFKQINEYYGFGVGDRVLLGVSNRLLELIEGKNLELFKLTNDSFAIIAVKKFWSITKFSDFCRFVVENFEENPLIIDDNKFNISLVFGISSDVKQFITTEIAKDYAKTNKQSVVVFDDEKDGLLHTINLTQSLKKAIDDDRIVLYKQGIVDNESKKTIKYECLVRMIDEKNNVIPPLDFLRVAKRSNLYQELTKIVIETSFKYFFTNEQDFSINLAIDDILSSKLVDYLELNLIKYPGIGKRLTLEILEDESINNFEKVNEFIEKMRKYGCKIAIDDFGTGYANFEHLLRIKADFVKIDGSMIKNIDKDDESRRIVELMVDFSRRLGIKTVAEFVHSDDVSQAVKDIGIDASQGFYFDKPKPIGGE</sequence>
<dbReference type="SUPFAM" id="SSF141868">
    <property type="entry name" value="EAL domain-like"/>
    <property type="match status" value="1"/>
</dbReference>
<dbReference type="CDD" id="cd01948">
    <property type="entry name" value="EAL"/>
    <property type="match status" value="1"/>
</dbReference>
<evidence type="ECO:0000313" key="5">
    <source>
        <dbReference type="Proteomes" id="UP001173801"/>
    </source>
</evidence>
<dbReference type="PROSITE" id="PS50883">
    <property type="entry name" value="EAL"/>
    <property type="match status" value="1"/>
</dbReference>
<dbReference type="InterPro" id="IPR000014">
    <property type="entry name" value="PAS"/>
</dbReference>